<dbReference type="InterPro" id="IPR000618">
    <property type="entry name" value="Insect_cuticle"/>
</dbReference>
<dbReference type="GO" id="GO:0008010">
    <property type="term" value="F:structural constituent of chitin-based larval cuticle"/>
    <property type="evidence" value="ECO:0007669"/>
    <property type="project" value="TreeGrafter"/>
</dbReference>
<dbReference type="PANTHER" id="PTHR10380">
    <property type="entry name" value="CUTICLE PROTEIN"/>
    <property type="match status" value="1"/>
</dbReference>
<feature type="compositionally biased region" description="Low complexity" evidence="3">
    <location>
        <begin position="195"/>
        <end position="209"/>
    </location>
</feature>
<proteinExistence type="predicted"/>
<comment type="caution">
    <text evidence="5">The sequence shown here is derived from an EMBL/GenBank/DDBJ whole genome shotgun (WGS) entry which is preliminary data.</text>
</comment>
<evidence type="ECO:0000256" key="3">
    <source>
        <dbReference type="SAM" id="MobiDB-lite"/>
    </source>
</evidence>
<evidence type="ECO:0000313" key="6">
    <source>
        <dbReference type="Proteomes" id="UP000691718"/>
    </source>
</evidence>
<feature type="region of interest" description="Disordered" evidence="3">
    <location>
        <begin position="184"/>
        <end position="209"/>
    </location>
</feature>
<protein>
    <submittedName>
        <fullName evidence="5">(apollo) hypothetical protein</fullName>
    </submittedName>
</protein>
<dbReference type="PROSITE" id="PS51155">
    <property type="entry name" value="CHIT_BIND_RR_2"/>
    <property type="match status" value="1"/>
</dbReference>
<evidence type="ECO:0000256" key="1">
    <source>
        <dbReference type="ARBA" id="ARBA00022729"/>
    </source>
</evidence>
<dbReference type="AlphaFoldDB" id="A0A8S3WLQ6"/>
<organism evidence="5 6">
    <name type="scientific">Parnassius apollo</name>
    <name type="common">Apollo butterfly</name>
    <name type="synonym">Papilio apollo</name>
    <dbReference type="NCBI Taxonomy" id="110799"/>
    <lineage>
        <taxon>Eukaryota</taxon>
        <taxon>Metazoa</taxon>
        <taxon>Ecdysozoa</taxon>
        <taxon>Arthropoda</taxon>
        <taxon>Hexapoda</taxon>
        <taxon>Insecta</taxon>
        <taxon>Pterygota</taxon>
        <taxon>Neoptera</taxon>
        <taxon>Endopterygota</taxon>
        <taxon>Lepidoptera</taxon>
        <taxon>Glossata</taxon>
        <taxon>Ditrysia</taxon>
        <taxon>Papilionoidea</taxon>
        <taxon>Papilionidae</taxon>
        <taxon>Parnassiinae</taxon>
        <taxon>Parnassini</taxon>
        <taxon>Parnassius</taxon>
        <taxon>Parnassius</taxon>
    </lineage>
</organism>
<dbReference type="Pfam" id="PF00379">
    <property type="entry name" value="Chitin_bind_4"/>
    <property type="match status" value="1"/>
</dbReference>
<evidence type="ECO:0000313" key="5">
    <source>
        <dbReference type="EMBL" id="CAG4967933.1"/>
    </source>
</evidence>
<keyword evidence="1 4" id="KW-0732">Signal</keyword>
<evidence type="ECO:0000256" key="2">
    <source>
        <dbReference type="PROSITE-ProRule" id="PRU00497"/>
    </source>
</evidence>
<dbReference type="GO" id="GO:0062129">
    <property type="term" value="C:chitin-based extracellular matrix"/>
    <property type="evidence" value="ECO:0007669"/>
    <property type="project" value="TreeGrafter"/>
</dbReference>
<dbReference type="Proteomes" id="UP000691718">
    <property type="component" value="Unassembled WGS sequence"/>
</dbReference>
<name>A0A8S3WLQ6_PARAO</name>
<feature type="signal peptide" evidence="4">
    <location>
        <begin position="1"/>
        <end position="33"/>
    </location>
</feature>
<feature type="region of interest" description="Disordered" evidence="3">
    <location>
        <begin position="41"/>
        <end position="78"/>
    </location>
</feature>
<accession>A0A8S3WLQ6</accession>
<feature type="chain" id="PRO_5035881435" evidence="4">
    <location>
        <begin position="34"/>
        <end position="209"/>
    </location>
</feature>
<feature type="compositionally biased region" description="Basic and acidic residues" evidence="3">
    <location>
        <begin position="63"/>
        <end position="72"/>
    </location>
</feature>
<dbReference type="OrthoDB" id="6358661at2759"/>
<sequence length="209" mass="23867">MCLLCLYIFAKRKRKMLCFKLLLFLATVALTSCDVSHILEEPKTEQPPPKPYSFSYTAGRYPGHTDRQHSESSDGSGVVKGSFSYVDPRQKVRTVDYVADKEGFHPSLSEVPPEHPSDSESVALARDRHFQLYSKIAEEHAHPENVFPSVPRQSEAVATATLKHLNLFRVIAEQHARIAAEREALQREEEEQQHLQELQHLQEPQELDH</sequence>
<dbReference type="InterPro" id="IPR050468">
    <property type="entry name" value="Cuticle_Struct_Prot"/>
</dbReference>
<dbReference type="EMBL" id="CAJQZP010000547">
    <property type="protein sequence ID" value="CAG4967933.1"/>
    <property type="molecule type" value="Genomic_DNA"/>
</dbReference>
<keyword evidence="6" id="KW-1185">Reference proteome</keyword>
<evidence type="ECO:0000256" key="4">
    <source>
        <dbReference type="SAM" id="SignalP"/>
    </source>
</evidence>
<reference evidence="5" key="1">
    <citation type="submission" date="2021-04" db="EMBL/GenBank/DDBJ databases">
        <authorList>
            <person name="Tunstrom K."/>
        </authorList>
    </citation>
    <scope>NUCLEOTIDE SEQUENCE</scope>
</reference>
<gene>
    <name evidence="5" type="ORF">PAPOLLO_LOCUS7867</name>
</gene>
<keyword evidence="2" id="KW-0193">Cuticle</keyword>